<keyword evidence="2" id="KW-1185">Reference proteome</keyword>
<sequence>MNVLLCCLHLNIFNGNEIVLMTVCSIENKLRPQKYYCIKGEYVCLEFSIVKKEKKERQTTIEISSYFAMSLHLLFGYFCLPYKTVFKKIKHIKSRIGSKINSSSQFIALNVQWFMPLICSMDNNVGIDYLWREFDFQLSVMTRLIKILNTNMIFSISSISLGQSSLNTSILFSVINTSSSIRSTFFLNTWAAAKAFPNLKHMASYNVSNDGRS</sequence>
<protein>
    <submittedName>
        <fullName evidence="1">Uncharacterized protein</fullName>
    </submittedName>
</protein>
<dbReference type="EMBL" id="VYZN01000041">
    <property type="protein sequence ID" value="KAE9531517.1"/>
    <property type="molecule type" value="Genomic_DNA"/>
</dbReference>
<gene>
    <name evidence="1" type="ORF">AGLY_010723</name>
</gene>
<organism evidence="1 2">
    <name type="scientific">Aphis glycines</name>
    <name type="common">Soybean aphid</name>
    <dbReference type="NCBI Taxonomy" id="307491"/>
    <lineage>
        <taxon>Eukaryota</taxon>
        <taxon>Metazoa</taxon>
        <taxon>Ecdysozoa</taxon>
        <taxon>Arthropoda</taxon>
        <taxon>Hexapoda</taxon>
        <taxon>Insecta</taxon>
        <taxon>Pterygota</taxon>
        <taxon>Neoptera</taxon>
        <taxon>Paraneoptera</taxon>
        <taxon>Hemiptera</taxon>
        <taxon>Sternorrhyncha</taxon>
        <taxon>Aphidomorpha</taxon>
        <taxon>Aphidoidea</taxon>
        <taxon>Aphididae</taxon>
        <taxon>Aphidini</taxon>
        <taxon>Aphis</taxon>
        <taxon>Aphis</taxon>
    </lineage>
</organism>
<dbReference type="AlphaFoldDB" id="A0A6G0TGK0"/>
<comment type="caution">
    <text evidence="1">The sequence shown here is derived from an EMBL/GenBank/DDBJ whole genome shotgun (WGS) entry which is preliminary data.</text>
</comment>
<proteinExistence type="predicted"/>
<evidence type="ECO:0000313" key="1">
    <source>
        <dbReference type="EMBL" id="KAE9531517.1"/>
    </source>
</evidence>
<name>A0A6G0TGK0_APHGL</name>
<dbReference type="Proteomes" id="UP000475862">
    <property type="component" value="Unassembled WGS sequence"/>
</dbReference>
<accession>A0A6G0TGK0</accession>
<evidence type="ECO:0000313" key="2">
    <source>
        <dbReference type="Proteomes" id="UP000475862"/>
    </source>
</evidence>
<reference evidence="1 2" key="1">
    <citation type="submission" date="2019-08" db="EMBL/GenBank/DDBJ databases">
        <title>The genome of the soybean aphid Biotype 1, its phylome, world population structure and adaptation to the North American continent.</title>
        <authorList>
            <person name="Giordano R."/>
            <person name="Donthu R.K."/>
            <person name="Hernandez A.G."/>
            <person name="Wright C.L."/>
            <person name="Zimin A.V."/>
        </authorList>
    </citation>
    <scope>NUCLEOTIDE SEQUENCE [LARGE SCALE GENOMIC DNA]</scope>
    <source>
        <tissue evidence="1">Whole aphids</tissue>
    </source>
</reference>